<feature type="binding site" evidence="4">
    <location>
        <begin position="3"/>
        <end position="7"/>
    </location>
    <ligand>
        <name>ATP</name>
        <dbReference type="ChEBI" id="CHEBI:30616"/>
    </ligand>
</feature>
<dbReference type="PANTHER" id="PTHR23407">
    <property type="entry name" value="ATPASE INHIBITOR/5-FORMYLTETRAHYDROFOLATE CYCLO-LIGASE"/>
    <property type="match status" value="1"/>
</dbReference>
<reference evidence="8" key="1">
    <citation type="submission" date="2015-06" db="EMBL/GenBank/DDBJ databases">
        <authorList>
            <person name="Parisi A."/>
            <person name="Chiara M."/>
            <person name="Florio D."/>
            <person name="Miccolupo A."/>
            <person name="Manzari C."/>
            <person name="Mion D."/>
            <person name="Caruso M."/>
            <person name="D'erchia A.M."/>
            <person name="Zanoni R."/>
        </authorList>
    </citation>
    <scope>NUCLEOTIDE SEQUENCE [LARGE SCALE GENOMIC DNA]</scope>
    <source>
        <strain evidence="8">73/13</strain>
    </source>
</reference>
<dbReference type="GO" id="GO:0030272">
    <property type="term" value="F:5-formyltetrahydrofolate cyclo-ligase activity"/>
    <property type="evidence" value="ECO:0007669"/>
    <property type="project" value="UniProtKB-EC"/>
</dbReference>
<organism evidence="7 8">
    <name type="scientific">Campylobacter vulpis</name>
    <dbReference type="NCBI Taxonomy" id="1655500"/>
    <lineage>
        <taxon>Bacteria</taxon>
        <taxon>Pseudomonadati</taxon>
        <taxon>Campylobacterota</taxon>
        <taxon>Epsilonproteobacteria</taxon>
        <taxon>Campylobacterales</taxon>
        <taxon>Campylobacteraceae</taxon>
        <taxon>Campylobacter</taxon>
    </lineage>
</organism>
<accession>A0A2G4R5J8</accession>
<dbReference type="NCBIfam" id="TIGR02727">
    <property type="entry name" value="MTHFS_bact"/>
    <property type="match status" value="1"/>
</dbReference>
<evidence type="ECO:0000256" key="4">
    <source>
        <dbReference type="PIRSR" id="PIRSR006806-1"/>
    </source>
</evidence>
<dbReference type="GO" id="GO:0035999">
    <property type="term" value="P:tetrahydrofolate interconversion"/>
    <property type="evidence" value="ECO:0007669"/>
    <property type="project" value="TreeGrafter"/>
</dbReference>
<dbReference type="EC" id="6.3.3.2" evidence="5"/>
<keyword evidence="7" id="KW-0436">Ligase</keyword>
<evidence type="ECO:0000313" key="9">
    <source>
        <dbReference type="Proteomes" id="UP000811399"/>
    </source>
</evidence>
<evidence type="ECO:0000256" key="1">
    <source>
        <dbReference type="ARBA" id="ARBA00010638"/>
    </source>
</evidence>
<keyword evidence="5" id="KW-0479">Metal-binding</keyword>
<feature type="binding site" evidence="4">
    <location>
        <position position="48"/>
    </location>
    <ligand>
        <name>substrate</name>
    </ligand>
</feature>
<dbReference type="RefSeq" id="WP_099461338.1">
    <property type="nucleotide sequence ID" value="NZ_CP041617.1"/>
</dbReference>
<evidence type="ECO:0000256" key="3">
    <source>
        <dbReference type="ARBA" id="ARBA00022840"/>
    </source>
</evidence>
<dbReference type="AlphaFoldDB" id="A0A2G4R5J8"/>
<keyword evidence="2 4" id="KW-0547">Nucleotide-binding</keyword>
<evidence type="ECO:0000313" key="6">
    <source>
        <dbReference type="EMBL" id="MBS4241320.1"/>
    </source>
</evidence>
<reference evidence="7" key="2">
    <citation type="submission" date="2015-06" db="EMBL/GenBank/DDBJ databases">
        <authorList>
            <person name="Hoefler B.C."/>
            <person name="Straight P.D."/>
        </authorList>
    </citation>
    <scope>NUCLEOTIDE SEQUENCE [LARGE SCALE GENOMIC DNA]</scope>
    <source>
        <strain evidence="7">73/13</strain>
    </source>
</reference>
<proteinExistence type="inferred from homology"/>
<comment type="similarity">
    <text evidence="1 5">Belongs to the 5-formyltetrahydrofolate cyclo-ligase family.</text>
</comment>
<evidence type="ECO:0000313" key="8">
    <source>
        <dbReference type="Proteomes" id="UP000237472"/>
    </source>
</evidence>
<evidence type="ECO:0000256" key="5">
    <source>
        <dbReference type="RuleBase" id="RU361279"/>
    </source>
</evidence>
<keyword evidence="9" id="KW-1185">Reference proteome</keyword>
<dbReference type="InterPro" id="IPR002698">
    <property type="entry name" value="FTHF_cligase"/>
</dbReference>
<keyword evidence="3 4" id="KW-0067">ATP-binding</keyword>
<dbReference type="Proteomes" id="UP000811399">
    <property type="component" value="Unassembled WGS sequence"/>
</dbReference>
<dbReference type="EMBL" id="LDWY01000042">
    <property type="protein sequence ID" value="PHY91085.1"/>
    <property type="molecule type" value="Genomic_DNA"/>
</dbReference>
<gene>
    <name evidence="7" type="ORF">AA994_03355</name>
    <name evidence="6" type="ORF">CVU5213_06240</name>
</gene>
<dbReference type="Gene3D" id="3.40.50.10420">
    <property type="entry name" value="NagB/RpiA/CoA transferase-like"/>
    <property type="match status" value="1"/>
</dbReference>
<dbReference type="SUPFAM" id="SSF100950">
    <property type="entry name" value="NagB/RpiA/CoA transferase-like"/>
    <property type="match status" value="1"/>
</dbReference>
<sequence>MQKELFRQVQKRRLKQNARSHYKKDYAIFKESLNIIQLYKAKNVLIFLPLQYEPNLLRFRRILSQNCKLFVPFMQDKSLKVVKLRLPFSKKRFGVLEPNNSFCQTSLDLAFVPVIGVDRAMKRIGHGEGFYDRFFANLKHKPLVVFVQSITALSSEKITQKHDISAKFYLSPNKKYFKKDLKNDSINRMYRRFNRCGSWVFSR</sequence>
<dbReference type="InterPro" id="IPR037171">
    <property type="entry name" value="NagB/RpiA_transferase-like"/>
</dbReference>
<comment type="catalytic activity">
    <reaction evidence="5">
        <text>(6S)-5-formyl-5,6,7,8-tetrahydrofolate + ATP = (6R)-5,10-methenyltetrahydrofolate + ADP + phosphate</text>
        <dbReference type="Rhea" id="RHEA:10488"/>
        <dbReference type="ChEBI" id="CHEBI:30616"/>
        <dbReference type="ChEBI" id="CHEBI:43474"/>
        <dbReference type="ChEBI" id="CHEBI:57455"/>
        <dbReference type="ChEBI" id="CHEBI:57457"/>
        <dbReference type="ChEBI" id="CHEBI:456216"/>
        <dbReference type="EC" id="6.3.3.2"/>
    </reaction>
</comment>
<feature type="binding site" evidence="4">
    <location>
        <position position="53"/>
    </location>
    <ligand>
        <name>substrate</name>
    </ligand>
</feature>
<comment type="cofactor">
    <cofactor evidence="5">
        <name>Mg(2+)</name>
        <dbReference type="ChEBI" id="CHEBI:18420"/>
    </cofactor>
</comment>
<comment type="caution">
    <text evidence="7">The sequence shown here is derived from an EMBL/GenBank/DDBJ whole genome shotgun (WGS) entry which is preliminary data.</text>
</comment>
<dbReference type="Proteomes" id="UP000237472">
    <property type="component" value="Unassembled WGS sequence"/>
</dbReference>
<dbReference type="Pfam" id="PF01812">
    <property type="entry name" value="5-FTHF_cyc-lig"/>
    <property type="match status" value="1"/>
</dbReference>
<dbReference type="InterPro" id="IPR024185">
    <property type="entry name" value="FTHF_cligase-like_sf"/>
</dbReference>
<reference evidence="6 9" key="4">
    <citation type="journal article" date="2021" name="Syst. Appl. Microbiol.">
        <title>nCampylobacter vulpis sp. nov. isolated from wild red foxes.</title>
        <authorList>
            <person name="Parisi A."/>
            <person name="Chiara M."/>
            <person name="Caffara M."/>
            <person name="Mion D."/>
            <person name="Miller W.G."/>
            <person name="Caruso M."/>
            <person name="Manzari C."/>
            <person name="Florio D."/>
            <person name="Capozzi L."/>
            <person name="D'Erchia A.M."/>
            <person name="Manzulli V."/>
            <person name="Zanoni R.G."/>
        </authorList>
    </citation>
    <scope>NUCLEOTIDE SEQUENCE [LARGE SCALE GENOMIC DNA]</scope>
    <source>
        <strain evidence="6 9">52/13</strain>
    </source>
</reference>
<keyword evidence="5" id="KW-0460">Magnesium</keyword>
<dbReference type="GO" id="GO:0005524">
    <property type="term" value="F:ATP binding"/>
    <property type="evidence" value="ECO:0007669"/>
    <property type="project" value="UniProtKB-KW"/>
</dbReference>
<feature type="binding site" evidence="4">
    <location>
        <begin position="123"/>
        <end position="131"/>
    </location>
    <ligand>
        <name>ATP</name>
        <dbReference type="ChEBI" id="CHEBI:30616"/>
    </ligand>
</feature>
<dbReference type="GeneID" id="77267228"/>
<evidence type="ECO:0000313" key="7">
    <source>
        <dbReference type="EMBL" id="PHY91085.1"/>
    </source>
</evidence>
<protein>
    <recommendedName>
        <fullName evidence="5">5-formyltetrahydrofolate cyclo-ligase</fullName>
        <ecNumber evidence="5">6.3.3.2</ecNumber>
    </recommendedName>
</protein>
<name>A0A2G4R5J8_9BACT</name>
<dbReference type="EMBL" id="VJYU01000018">
    <property type="protein sequence ID" value="MBS4241320.1"/>
    <property type="molecule type" value="Genomic_DNA"/>
</dbReference>
<dbReference type="OrthoDB" id="9801938at2"/>
<dbReference type="PIRSF" id="PIRSF006806">
    <property type="entry name" value="FTHF_cligase"/>
    <property type="match status" value="1"/>
</dbReference>
<dbReference type="GO" id="GO:0009396">
    <property type="term" value="P:folic acid-containing compound biosynthetic process"/>
    <property type="evidence" value="ECO:0007669"/>
    <property type="project" value="TreeGrafter"/>
</dbReference>
<reference evidence="6" key="3">
    <citation type="submission" date="2019-07" db="EMBL/GenBank/DDBJ databases">
        <authorList>
            <person name="Miller W.G."/>
        </authorList>
    </citation>
    <scope>NUCLEOTIDE SEQUENCE</scope>
    <source>
        <strain evidence="6">52/13</strain>
    </source>
</reference>
<evidence type="ECO:0000256" key="2">
    <source>
        <dbReference type="ARBA" id="ARBA00022741"/>
    </source>
</evidence>
<dbReference type="PANTHER" id="PTHR23407:SF1">
    <property type="entry name" value="5-FORMYLTETRAHYDROFOLATE CYCLO-LIGASE"/>
    <property type="match status" value="1"/>
</dbReference>
<dbReference type="GO" id="GO:0046872">
    <property type="term" value="F:metal ion binding"/>
    <property type="evidence" value="ECO:0007669"/>
    <property type="project" value="UniProtKB-KW"/>
</dbReference>